<feature type="domain" description="WW" evidence="2">
    <location>
        <begin position="14"/>
        <end position="48"/>
    </location>
</feature>
<protein>
    <recommendedName>
        <fullName evidence="2">WW domain-containing protein</fullName>
    </recommendedName>
</protein>
<dbReference type="SMART" id="SM00456">
    <property type="entry name" value="WW"/>
    <property type="match status" value="1"/>
</dbReference>
<dbReference type="Pfam" id="PF00397">
    <property type="entry name" value="WW"/>
    <property type="match status" value="1"/>
</dbReference>
<evidence type="ECO:0000313" key="3">
    <source>
        <dbReference type="EMBL" id="PMD44479.1"/>
    </source>
</evidence>
<dbReference type="CDD" id="cd00201">
    <property type="entry name" value="WW"/>
    <property type="match status" value="1"/>
</dbReference>
<dbReference type="InterPro" id="IPR036020">
    <property type="entry name" value="WW_dom_sf"/>
</dbReference>
<dbReference type="PROSITE" id="PS01159">
    <property type="entry name" value="WW_DOMAIN_1"/>
    <property type="match status" value="1"/>
</dbReference>
<gene>
    <name evidence="3" type="ORF">L207DRAFT_579420</name>
</gene>
<dbReference type="SUPFAM" id="SSF51045">
    <property type="entry name" value="WW domain"/>
    <property type="match status" value="1"/>
</dbReference>
<keyword evidence="4" id="KW-1185">Reference proteome</keyword>
<feature type="region of interest" description="Disordered" evidence="1">
    <location>
        <begin position="114"/>
        <end position="270"/>
    </location>
</feature>
<sequence length="474" mass="49882">MTTPTIATNNSSLPPVPDGWKAEWSVQYNRWYYLNLSTDVSQWDCPTLQHHAPTYSQPDTSVQPLAQTYPPPPQFQRVDGDVQEALGADGDRGIIGETVGDGLLELANGLHFEQNTAPGGDGSQFGQTSAGAPTTTGLSGTPHVSYGASLGTAPADTKPPAPIYRIPASSDNRPPGSPYGVSGDSPASINSESHPGISPSQIGTGGSIAGLPPALAVGAVPPPKPNVGKPIGPPPPPPPGSPPDIIPAGMAPNVNKVPSPPLDSPPAKTGENPSGIVAVGVLGAEPRLYIHCAAYGDKDVTKEVRTLVTLEQSLQLKRPEFISHFGDPDPWPGVTKSFSVVYSYGERPWELIAGSEWDGGTFDIIPHQPLDTERMAFIQDKPGKLVALVWGFNNGLMGGEGPVAKKEKIETLGEFPVNNGWMGGNGYDRLGYLPSGIPKAAIAYYRAEDGVVKFTSGREGGTCRMPWNPLAKWT</sequence>
<dbReference type="EMBL" id="KZ613941">
    <property type="protein sequence ID" value="PMD44479.1"/>
    <property type="molecule type" value="Genomic_DNA"/>
</dbReference>
<evidence type="ECO:0000313" key="4">
    <source>
        <dbReference type="Proteomes" id="UP000235786"/>
    </source>
</evidence>
<feature type="compositionally biased region" description="Pro residues" evidence="1">
    <location>
        <begin position="220"/>
        <end position="245"/>
    </location>
</feature>
<dbReference type="AlphaFoldDB" id="A0A2J6S126"/>
<name>A0A2J6S126_HYAVF</name>
<feature type="compositionally biased region" description="Polar residues" evidence="1">
    <location>
        <begin position="124"/>
        <end position="139"/>
    </location>
</feature>
<evidence type="ECO:0000259" key="2">
    <source>
        <dbReference type="PROSITE" id="PS50020"/>
    </source>
</evidence>
<organism evidence="3 4">
    <name type="scientific">Hyaloscypha variabilis (strain UAMH 11265 / GT02V1 / F)</name>
    <name type="common">Meliniomyces variabilis</name>
    <dbReference type="NCBI Taxonomy" id="1149755"/>
    <lineage>
        <taxon>Eukaryota</taxon>
        <taxon>Fungi</taxon>
        <taxon>Dikarya</taxon>
        <taxon>Ascomycota</taxon>
        <taxon>Pezizomycotina</taxon>
        <taxon>Leotiomycetes</taxon>
        <taxon>Helotiales</taxon>
        <taxon>Hyaloscyphaceae</taxon>
        <taxon>Hyaloscypha</taxon>
        <taxon>Hyaloscypha variabilis</taxon>
    </lineage>
</organism>
<dbReference type="PROSITE" id="PS50020">
    <property type="entry name" value="WW_DOMAIN_2"/>
    <property type="match status" value="1"/>
</dbReference>
<accession>A0A2J6S126</accession>
<dbReference type="OrthoDB" id="2444812at2759"/>
<dbReference type="Proteomes" id="UP000235786">
    <property type="component" value="Unassembled WGS sequence"/>
</dbReference>
<evidence type="ECO:0000256" key="1">
    <source>
        <dbReference type="SAM" id="MobiDB-lite"/>
    </source>
</evidence>
<proteinExistence type="predicted"/>
<reference evidence="3 4" key="1">
    <citation type="submission" date="2016-04" db="EMBL/GenBank/DDBJ databases">
        <title>A degradative enzymes factory behind the ericoid mycorrhizal symbiosis.</title>
        <authorList>
            <consortium name="DOE Joint Genome Institute"/>
            <person name="Martino E."/>
            <person name="Morin E."/>
            <person name="Grelet G."/>
            <person name="Kuo A."/>
            <person name="Kohler A."/>
            <person name="Daghino S."/>
            <person name="Barry K."/>
            <person name="Choi C."/>
            <person name="Cichocki N."/>
            <person name="Clum A."/>
            <person name="Copeland A."/>
            <person name="Hainaut M."/>
            <person name="Haridas S."/>
            <person name="Labutti K."/>
            <person name="Lindquist E."/>
            <person name="Lipzen A."/>
            <person name="Khouja H.-R."/>
            <person name="Murat C."/>
            <person name="Ohm R."/>
            <person name="Olson A."/>
            <person name="Spatafora J."/>
            <person name="Veneault-Fourrey C."/>
            <person name="Henrissat B."/>
            <person name="Grigoriev I."/>
            <person name="Martin F."/>
            <person name="Perotto S."/>
        </authorList>
    </citation>
    <scope>NUCLEOTIDE SEQUENCE [LARGE SCALE GENOMIC DNA]</scope>
    <source>
        <strain evidence="3 4">F</strain>
    </source>
</reference>
<dbReference type="InterPro" id="IPR001202">
    <property type="entry name" value="WW_dom"/>
</dbReference>
<feature type="compositionally biased region" description="Polar residues" evidence="1">
    <location>
        <begin position="185"/>
        <end position="202"/>
    </location>
</feature>
<dbReference type="STRING" id="1149755.A0A2J6S126"/>
<dbReference type="Gene3D" id="2.20.70.10">
    <property type="match status" value="1"/>
</dbReference>
<feature type="compositionally biased region" description="Low complexity" evidence="1">
    <location>
        <begin position="209"/>
        <end position="219"/>
    </location>
</feature>